<keyword evidence="3 12" id="KW-0479">Metal-binding</keyword>
<keyword evidence="5 12" id="KW-0547">Nucleotide-binding</keyword>
<feature type="binding site" evidence="12">
    <location>
        <position position="196"/>
    </location>
    <ligand>
        <name>D-ribose 5-phosphate</name>
        <dbReference type="ChEBI" id="CHEBI:78346"/>
    </ligand>
</feature>
<evidence type="ECO:0000256" key="8">
    <source>
        <dbReference type="ARBA" id="ARBA00022842"/>
    </source>
</evidence>
<dbReference type="RefSeq" id="WP_093394049.1">
    <property type="nucleotide sequence ID" value="NZ_FOUU01000002.1"/>
</dbReference>
<sequence length="317" mass="34587">MAMYGLKIFTGNSNPELARKICENLDIPLGRALVSTFSDGEIRVEIQENVRGADVFVVQSGAHPVNDHLVELLVMIDALKRASARRITAVMPYYSYARQDRKNKPRVPITARLVADLISRAGADRILTMDLHAGQIQGFFDIPVDNLYASPVLLPYIREHFDHDLVIVSPDAGGVPRARAYASRLNAGLALIDKRRADVNKAEAMNIIGDVAGKTAIILDDMVDTAGTLKEAAKTLIERGARSVHACVTHAVLSGPAIERIEESPIETLVVTDTLPLTPKAALCPKIKVVSASRLFSEAIRSIHNEDSISSLFEIQH</sequence>
<dbReference type="SUPFAM" id="SSF53271">
    <property type="entry name" value="PRTase-like"/>
    <property type="match status" value="1"/>
</dbReference>
<dbReference type="InterPro" id="IPR005946">
    <property type="entry name" value="Rib-P_diPkinase"/>
</dbReference>
<keyword evidence="12" id="KW-0963">Cytoplasm</keyword>
<gene>
    <name evidence="12" type="primary">prs</name>
    <name evidence="14" type="ORF">SAMN05660836_01083</name>
</gene>
<feature type="binding site" evidence="12">
    <location>
        <begin position="39"/>
        <end position="41"/>
    </location>
    <ligand>
        <name>ATP</name>
        <dbReference type="ChEBI" id="CHEBI:30616"/>
    </ligand>
</feature>
<name>A0A1I4SPB2_9BACT</name>
<dbReference type="NCBIfam" id="TIGR01251">
    <property type="entry name" value="ribP_PPkin"/>
    <property type="match status" value="1"/>
</dbReference>
<dbReference type="HAMAP" id="MF_00583_B">
    <property type="entry name" value="RibP_PPkinase_B"/>
    <property type="match status" value="1"/>
</dbReference>
<dbReference type="SMART" id="SM01400">
    <property type="entry name" value="Pribosyltran_N"/>
    <property type="match status" value="1"/>
</dbReference>
<feature type="binding site" evidence="12">
    <location>
        <begin position="98"/>
        <end position="99"/>
    </location>
    <ligand>
        <name>ATP</name>
        <dbReference type="ChEBI" id="CHEBI:30616"/>
    </ligand>
</feature>
<dbReference type="PROSITE" id="PS00114">
    <property type="entry name" value="PRPP_SYNTHASE"/>
    <property type="match status" value="1"/>
</dbReference>
<dbReference type="GO" id="GO:0006164">
    <property type="term" value="P:purine nucleotide biosynthetic process"/>
    <property type="evidence" value="ECO:0007669"/>
    <property type="project" value="TreeGrafter"/>
</dbReference>
<dbReference type="PANTHER" id="PTHR10210:SF41">
    <property type="entry name" value="RIBOSE-PHOSPHATE PYROPHOSPHOKINASE 1, CHLOROPLASTIC"/>
    <property type="match status" value="1"/>
</dbReference>
<keyword evidence="15" id="KW-1185">Reference proteome</keyword>
<dbReference type="InterPro" id="IPR029099">
    <property type="entry name" value="Pribosyltran_N"/>
</dbReference>
<comment type="catalytic activity">
    <reaction evidence="9 12">
        <text>D-ribose 5-phosphate + ATP = 5-phospho-alpha-D-ribose 1-diphosphate + AMP + H(+)</text>
        <dbReference type="Rhea" id="RHEA:15609"/>
        <dbReference type="ChEBI" id="CHEBI:15378"/>
        <dbReference type="ChEBI" id="CHEBI:30616"/>
        <dbReference type="ChEBI" id="CHEBI:58017"/>
        <dbReference type="ChEBI" id="CHEBI:78346"/>
        <dbReference type="ChEBI" id="CHEBI:456215"/>
        <dbReference type="EC" id="2.7.6.1"/>
    </reaction>
</comment>
<evidence type="ECO:0000256" key="4">
    <source>
        <dbReference type="ARBA" id="ARBA00022727"/>
    </source>
</evidence>
<dbReference type="GO" id="GO:0009156">
    <property type="term" value="P:ribonucleoside monophosphate biosynthetic process"/>
    <property type="evidence" value="ECO:0007669"/>
    <property type="project" value="InterPro"/>
</dbReference>
<dbReference type="GO" id="GO:0005737">
    <property type="term" value="C:cytoplasm"/>
    <property type="evidence" value="ECO:0007669"/>
    <property type="project" value="UniProtKB-SubCell"/>
</dbReference>
<dbReference type="InterPro" id="IPR000836">
    <property type="entry name" value="PRTase_dom"/>
</dbReference>
<evidence type="ECO:0000256" key="9">
    <source>
        <dbReference type="ARBA" id="ARBA00049535"/>
    </source>
</evidence>
<evidence type="ECO:0000256" key="5">
    <source>
        <dbReference type="ARBA" id="ARBA00022741"/>
    </source>
</evidence>
<evidence type="ECO:0000256" key="7">
    <source>
        <dbReference type="ARBA" id="ARBA00022840"/>
    </source>
</evidence>
<evidence type="ECO:0000313" key="14">
    <source>
        <dbReference type="EMBL" id="SFM66227.1"/>
    </source>
</evidence>
<comment type="function">
    <text evidence="10 12">Involved in the biosynthesis of the central metabolite phospho-alpha-D-ribosyl-1-pyrophosphate (PRPP) via the transfer of pyrophosphoryl group from ATP to 1-hydroxyl of ribose-5-phosphate (Rib-5-P).</text>
</comment>
<dbReference type="STRING" id="39841.SAMN05660836_01083"/>
<dbReference type="AlphaFoldDB" id="A0A1I4SPB2"/>
<evidence type="ECO:0000256" key="10">
    <source>
        <dbReference type="ARBA" id="ARBA00054914"/>
    </source>
</evidence>
<evidence type="ECO:0000256" key="1">
    <source>
        <dbReference type="ARBA" id="ARBA00004996"/>
    </source>
</evidence>
<dbReference type="GO" id="GO:0000287">
    <property type="term" value="F:magnesium ion binding"/>
    <property type="evidence" value="ECO:0007669"/>
    <property type="project" value="UniProtKB-UniRule"/>
</dbReference>
<evidence type="ECO:0000256" key="2">
    <source>
        <dbReference type="ARBA" id="ARBA00022679"/>
    </source>
</evidence>
<evidence type="ECO:0000313" key="15">
    <source>
        <dbReference type="Proteomes" id="UP000199611"/>
    </source>
</evidence>
<dbReference type="InterPro" id="IPR029057">
    <property type="entry name" value="PRTase-like"/>
</dbReference>
<evidence type="ECO:0000259" key="13">
    <source>
        <dbReference type="Pfam" id="PF13793"/>
    </source>
</evidence>
<feature type="binding site" evidence="12">
    <location>
        <position position="171"/>
    </location>
    <ligand>
        <name>Mg(2+)</name>
        <dbReference type="ChEBI" id="CHEBI:18420"/>
    </ligand>
</feature>
<feature type="binding site" evidence="12">
    <location>
        <begin position="224"/>
        <end position="228"/>
    </location>
    <ligand>
        <name>D-ribose 5-phosphate</name>
        <dbReference type="ChEBI" id="CHEBI:78346"/>
    </ligand>
</feature>
<dbReference type="Proteomes" id="UP000199611">
    <property type="component" value="Unassembled WGS sequence"/>
</dbReference>
<comment type="pathway">
    <text evidence="1 12">Metabolic intermediate biosynthesis; 5-phospho-alpha-D-ribose 1-diphosphate biosynthesis; 5-phospho-alpha-D-ribose 1-diphosphate from D-ribose 5-phosphate (route I): step 1/1.</text>
</comment>
<evidence type="ECO:0000256" key="11">
    <source>
        <dbReference type="ARBA" id="ARBA00061444"/>
    </source>
</evidence>
<dbReference type="GO" id="GO:0006015">
    <property type="term" value="P:5-phosphoribose 1-diphosphate biosynthetic process"/>
    <property type="evidence" value="ECO:0007669"/>
    <property type="project" value="UniProtKB-UniRule"/>
</dbReference>
<reference evidence="14 15" key="1">
    <citation type="submission" date="2016-10" db="EMBL/GenBank/DDBJ databases">
        <authorList>
            <person name="de Groot N.N."/>
        </authorList>
    </citation>
    <scope>NUCLEOTIDE SEQUENCE [LARGE SCALE GENOMIC DNA]</scope>
    <source>
        <strain evidence="14 15">DSM 9990</strain>
    </source>
</reference>
<dbReference type="CDD" id="cd06223">
    <property type="entry name" value="PRTases_typeI"/>
    <property type="match status" value="1"/>
</dbReference>
<keyword evidence="8 12" id="KW-0460">Magnesium</keyword>
<comment type="subcellular location">
    <subcellularLocation>
        <location evidence="12">Cytoplasm</location>
    </subcellularLocation>
</comment>
<dbReference type="EC" id="2.7.6.1" evidence="12"/>
<dbReference type="GO" id="GO:0002189">
    <property type="term" value="C:ribose phosphate diphosphokinase complex"/>
    <property type="evidence" value="ECO:0007669"/>
    <property type="project" value="TreeGrafter"/>
</dbReference>
<evidence type="ECO:0000256" key="3">
    <source>
        <dbReference type="ARBA" id="ARBA00022723"/>
    </source>
</evidence>
<feature type="binding site" evidence="12">
    <location>
        <position position="132"/>
    </location>
    <ligand>
        <name>Mg(2+)</name>
        <dbReference type="ChEBI" id="CHEBI:18420"/>
    </ligand>
</feature>
<dbReference type="GO" id="GO:0005524">
    <property type="term" value="F:ATP binding"/>
    <property type="evidence" value="ECO:0007669"/>
    <property type="project" value="UniProtKB-KW"/>
</dbReference>
<dbReference type="NCBIfam" id="NF002320">
    <property type="entry name" value="PRK01259.1"/>
    <property type="match status" value="1"/>
</dbReference>
<dbReference type="InterPro" id="IPR000842">
    <property type="entry name" value="PRib_PP_synth_CS"/>
</dbReference>
<comment type="subunit">
    <text evidence="12">Homohexamer.</text>
</comment>
<dbReference type="Pfam" id="PF14572">
    <property type="entry name" value="Pribosyl_synth"/>
    <property type="match status" value="1"/>
</dbReference>
<comment type="cofactor">
    <cofactor evidence="12">
        <name>Mg(2+)</name>
        <dbReference type="ChEBI" id="CHEBI:18420"/>
    </cofactor>
    <text evidence="12">Binds 2 Mg(2+) ions per subunit.</text>
</comment>
<accession>A0A1I4SPB2</accession>
<dbReference type="GO" id="GO:0016301">
    <property type="term" value="F:kinase activity"/>
    <property type="evidence" value="ECO:0007669"/>
    <property type="project" value="UniProtKB-KW"/>
</dbReference>
<keyword evidence="2 12" id="KW-0808">Transferase</keyword>
<keyword evidence="6 12" id="KW-0418">Kinase</keyword>
<dbReference type="Gene3D" id="3.40.50.2020">
    <property type="match status" value="2"/>
</dbReference>
<keyword evidence="7 12" id="KW-0067">ATP-binding</keyword>
<evidence type="ECO:0000256" key="6">
    <source>
        <dbReference type="ARBA" id="ARBA00022777"/>
    </source>
</evidence>
<evidence type="ECO:0000256" key="12">
    <source>
        <dbReference type="HAMAP-Rule" id="MF_00583"/>
    </source>
</evidence>
<comment type="similarity">
    <text evidence="11 12">Belongs to the ribose-phosphate pyrophosphokinase family. Class I subfamily.</text>
</comment>
<dbReference type="EMBL" id="FOUU01000002">
    <property type="protein sequence ID" value="SFM66227.1"/>
    <property type="molecule type" value="Genomic_DNA"/>
</dbReference>
<feature type="binding site" evidence="12">
    <location>
        <position position="220"/>
    </location>
    <ligand>
        <name>D-ribose 5-phosphate</name>
        <dbReference type="ChEBI" id="CHEBI:78346"/>
    </ligand>
</feature>
<dbReference type="PANTHER" id="PTHR10210">
    <property type="entry name" value="RIBOSE-PHOSPHATE DIPHOSPHOKINASE FAMILY MEMBER"/>
    <property type="match status" value="1"/>
</dbReference>
<dbReference type="UniPathway" id="UPA00087">
    <property type="reaction ID" value="UER00172"/>
</dbReference>
<proteinExistence type="inferred from homology"/>
<protein>
    <recommendedName>
        <fullName evidence="12">Ribose-phosphate pyrophosphokinase</fullName>
        <shortName evidence="12">RPPK</shortName>
        <ecNumber evidence="12">2.7.6.1</ecNumber>
    </recommendedName>
    <alternativeName>
        <fullName evidence="12">5-phospho-D-ribosyl alpha-1-diphosphate synthase</fullName>
    </alternativeName>
    <alternativeName>
        <fullName evidence="12">Phosphoribosyl diphosphate synthase</fullName>
    </alternativeName>
    <alternativeName>
        <fullName evidence="12">Phosphoribosyl pyrophosphate synthase</fullName>
        <shortName evidence="12">P-Rib-PP synthase</shortName>
        <shortName evidence="12">PRPP synthase</shortName>
        <shortName evidence="12">PRPPase</shortName>
    </alternativeName>
</protein>
<dbReference type="GO" id="GO:0004749">
    <property type="term" value="F:ribose phosphate diphosphokinase activity"/>
    <property type="evidence" value="ECO:0007669"/>
    <property type="project" value="UniProtKB-UniRule"/>
</dbReference>
<dbReference type="FunFam" id="3.40.50.2020:FF:000001">
    <property type="entry name" value="Ribose-phosphate pyrophosphokinase"/>
    <property type="match status" value="1"/>
</dbReference>
<dbReference type="Pfam" id="PF13793">
    <property type="entry name" value="Pribosyltran_N"/>
    <property type="match status" value="1"/>
</dbReference>
<dbReference type="OrthoDB" id="9777067at2"/>
<organism evidence="14 15">
    <name type="scientific">Thermodesulforhabdus norvegica</name>
    <dbReference type="NCBI Taxonomy" id="39841"/>
    <lineage>
        <taxon>Bacteria</taxon>
        <taxon>Pseudomonadati</taxon>
        <taxon>Thermodesulfobacteriota</taxon>
        <taxon>Syntrophobacteria</taxon>
        <taxon>Syntrophobacterales</taxon>
        <taxon>Thermodesulforhabdaceae</taxon>
        <taxon>Thermodesulforhabdus</taxon>
    </lineage>
</organism>
<feature type="active site" evidence="12">
    <location>
        <position position="194"/>
    </location>
</feature>
<feature type="domain" description="Ribose-phosphate pyrophosphokinase N-terminal" evidence="13">
    <location>
        <begin position="6"/>
        <end position="122"/>
    </location>
</feature>
<dbReference type="InterPro" id="IPR037515">
    <property type="entry name" value="Rib-P_diPkinase_bac"/>
</dbReference>
<keyword evidence="4 12" id="KW-0545">Nucleotide biosynthesis</keyword>